<dbReference type="Gene3D" id="3.60.15.10">
    <property type="entry name" value="Ribonuclease Z/Hydroxyacylglutathione hydrolase-like"/>
    <property type="match status" value="2"/>
</dbReference>
<dbReference type="Pfam" id="PF00753">
    <property type="entry name" value="Lactamase_B"/>
    <property type="match status" value="2"/>
</dbReference>
<dbReference type="GO" id="GO:0017001">
    <property type="term" value="P:antibiotic catabolic process"/>
    <property type="evidence" value="ECO:0007669"/>
    <property type="project" value="InterPro"/>
</dbReference>
<dbReference type="Proteomes" id="UP000656813">
    <property type="component" value="Unassembled WGS sequence"/>
</dbReference>
<gene>
    <name evidence="6" type="ORF">GCM10007096_00560</name>
</gene>
<proteinExistence type="predicted"/>
<dbReference type="InterPro" id="IPR050662">
    <property type="entry name" value="Sec-metab_biosynth-thioest"/>
</dbReference>
<dbReference type="EMBL" id="BMFV01000001">
    <property type="protein sequence ID" value="GGH73382.1"/>
    <property type="molecule type" value="Genomic_DNA"/>
</dbReference>
<evidence type="ECO:0000313" key="6">
    <source>
        <dbReference type="EMBL" id="GGH73382.1"/>
    </source>
</evidence>
<dbReference type="InterPro" id="IPR001018">
    <property type="entry name" value="Beta-lactamase_class-B_CS"/>
</dbReference>
<evidence type="ECO:0000256" key="2">
    <source>
        <dbReference type="ARBA" id="ARBA00022723"/>
    </source>
</evidence>
<sequence>MLKVLENLYLYKDTCNVYVIKNGEQAVLVDFGSGGVLEHLEDIGITTVTDVLLTHHHRDQAQGLEKIDQNKIHIWVPHMEQDLFKEADHHWQGREIYNNYNMREDRFSILNSISITGTLKDYSTYTFAGYDWEVLPTPGHTIGSISLLVNVDGNKVGFTGDLIFAPGKVWSLAATQWSYNGAEGVPYSILSLLSLKEKTPSYICPSHGEIMTQPASAIDVTVEALQSLLNHRKQSTKLLELRNKPYRELLPHLLKNRTSWAHSYVVLSESGKALIIDYGYDFMAGMALGTDRAARRPWLYNIEKLKKDYGVEKIDVALLTHFHDDHVGGLNVLRDVEGTQVWAAENFADILERPAHYDLPCLWYDPIKVDRKVPLNRVFQWEEYEFTLYEQSGHTLYAVAIDFEVDGQRVLAIGDQYQETSPNYVYKNDFRIWDYKDSAALYNKLKPDLLISGHSEPIWLTEQILQDFTKTGEELERIHRNLLPEGMVLNGDGSLATLSPYQKMVQKNETFTLTAVVKNPYSEQKSIVAALHVPEHWGVHETAQQVTVSEKGLAELFFSVTAPDFEVRRARIAVDVTIGDEKFGQQAEALVTISSKGPLIDEVIKSKASVE</sequence>
<dbReference type="AlphaFoldDB" id="A0A8J3EJW2"/>
<keyword evidence="3" id="KW-0378">Hydrolase</keyword>
<accession>A0A8J3EJW2</accession>
<protein>
    <recommendedName>
        <fullName evidence="5">Metallo-beta-lactamase domain-containing protein</fullName>
    </recommendedName>
</protein>
<dbReference type="GO" id="GO:0008800">
    <property type="term" value="F:beta-lactamase activity"/>
    <property type="evidence" value="ECO:0007669"/>
    <property type="project" value="InterPro"/>
</dbReference>
<dbReference type="PANTHER" id="PTHR23131">
    <property type="entry name" value="ENDORIBONUCLEASE LACTB2"/>
    <property type="match status" value="1"/>
</dbReference>
<comment type="cofactor">
    <cofactor evidence="1">
        <name>Zn(2+)</name>
        <dbReference type="ChEBI" id="CHEBI:29105"/>
    </cofactor>
</comment>
<keyword evidence="7" id="KW-1185">Reference proteome</keyword>
<dbReference type="CDD" id="cd06262">
    <property type="entry name" value="metallo-hydrolase-like_MBL-fold"/>
    <property type="match status" value="2"/>
</dbReference>
<keyword evidence="4" id="KW-0862">Zinc</keyword>
<keyword evidence="2" id="KW-0479">Metal-binding</keyword>
<evidence type="ECO:0000313" key="7">
    <source>
        <dbReference type="Proteomes" id="UP000656813"/>
    </source>
</evidence>
<feature type="domain" description="Metallo-beta-lactamase" evidence="5">
    <location>
        <begin position="14"/>
        <end position="207"/>
    </location>
</feature>
<dbReference type="GO" id="GO:0008270">
    <property type="term" value="F:zinc ion binding"/>
    <property type="evidence" value="ECO:0007669"/>
    <property type="project" value="InterPro"/>
</dbReference>
<name>A0A8J3EJW2_9BACL</name>
<reference evidence="6" key="2">
    <citation type="submission" date="2020-09" db="EMBL/GenBank/DDBJ databases">
        <authorList>
            <person name="Sun Q."/>
            <person name="Zhou Y."/>
        </authorList>
    </citation>
    <scope>NUCLEOTIDE SEQUENCE</scope>
    <source>
        <strain evidence="6">CGMCC 1.12777</strain>
    </source>
</reference>
<comment type="caution">
    <text evidence="6">The sequence shown here is derived from an EMBL/GenBank/DDBJ whole genome shotgun (WGS) entry which is preliminary data.</text>
</comment>
<dbReference type="PROSITE" id="PS00743">
    <property type="entry name" value="BETA_LACTAMASE_B_1"/>
    <property type="match status" value="1"/>
</dbReference>
<dbReference type="InterPro" id="IPR001279">
    <property type="entry name" value="Metallo-B-lactamas"/>
</dbReference>
<dbReference type="PANTHER" id="PTHR23131:SF0">
    <property type="entry name" value="ENDORIBONUCLEASE LACTB2"/>
    <property type="match status" value="1"/>
</dbReference>
<organism evidence="6 7">
    <name type="scientific">Pullulanibacillus pueri</name>
    <dbReference type="NCBI Taxonomy" id="1437324"/>
    <lineage>
        <taxon>Bacteria</taxon>
        <taxon>Bacillati</taxon>
        <taxon>Bacillota</taxon>
        <taxon>Bacilli</taxon>
        <taxon>Bacillales</taxon>
        <taxon>Sporolactobacillaceae</taxon>
        <taxon>Pullulanibacillus</taxon>
    </lineage>
</organism>
<dbReference type="SMART" id="SM00849">
    <property type="entry name" value="Lactamase_B"/>
    <property type="match status" value="2"/>
</dbReference>
<dbReference type="InterPro" id="IPR036866">
    <property type="entry name" value="RibonucZ/Hydroxyglut_hydro"/>
</dbReference>
<reference evidence="6" key="1">
    <citation type="journal article" date="2014" name="Int. J. Syst. Evol. Microbiol.">
        <title>Complete genome sequence of Corynebacterium casei LMG S-19264T (=DSM 44701T), isolated from a smear-ripened cheese.</title>
        <authorList>
            <consortium name="US DOE Joint Genome Institute (JGI-PGF)"/>
            <person name="Walter F."/>
            <person name="Albersmeier A."/>
            <person name="Kalinowski J."/>
            <person name="Ruckert C."/>
        </authorList>
    </citation>
    <scope>NUCLEOTIDE SEQUENCE</scope>
    <source>
        <strain evidence="6">CGMCC 1.12777</strain>
    </source>
</reference>
<feature type="domain" description="Metallo-beta-lactamase" evidence="5">
    <location>
        <begin position="261"/>
        <end position="454"/>
    </location>
</feature>
<evidence type="ECO:0000256" key="3">
    <source>
        <dbReference type="ARBA" id="ARBA00022801"/>
    </source>
</evidence>
<dbReference type="SUPFAM" id="SSF56281">
    <property type="entry name" value="Metallo-hydrolase/oxidoreductase"/>
    <property type="match status" value="2"/>
</dbReference>
<dbReference type="RefSeq" id="WP_188494896.1">
    <property type="nucleotide sequence ID" value="NZ_BMFV01000001.1"/>
</dbReference>
<evidence type="ECO:0000256" key="1">
    <source>
        <dbReference type="ARBA" id="ARBA00001947"/>
    </source>
</evidence>
<evidence type="ECO:0000259" key="5">
    <source>
        <dbReference type="SMART" id="SM00849"/>
    </source>
</evidence>
<evidence type="ECO:0000256" key="4">
    <source>
        <dbReference type="ARBA" id="ARBA00022833"/>
    </source>
</evidence>